<dbReference type="GO" id="GO:0003677">
    <property type="term" value="F:DNA binding"/>
    <property type="evidence" value="ECO:0007669"/>
    <property type="project" value="InterPro"/>
</dbReference>
<dbReference type="InterPro" id="IPR020708">
    <property type="entry name" value="DNA-dir_RNA_polK_14-18kDa_CS"/>
</dbReference>
<keyword evidence="4" id="KW-1185">Reference proteome</keyword>
<dbReference type="KEGG" id="lpan:LPMP_250150"/>
<proteinExistence type="predicted"/>
<dbReference type="PROSITE" id="PS01111">
    <property type="entry name" value="RNA_POL_K_14KD"/>
    <property type="match status" value="1"/>
</dbReference>
<dbReference type="GO" id="GO:0005666">
    <property type="term" value="C:RNA polymerase III complex"/>
    <property type="evidence" value="ECO:0007669"/>
    <property type="project" value="TreeGrafter"/>
</dbReference>
<dbReference type="Proteomes" id="UP000063063">
    <property type="component" value="Chromosome 25"/>
</dbReference>
<dbReference type="GO" id="GO:0006360">
    <property type="term" value="P:transcription by RNA polymerase I"/>
    <property type="evidence" value="ECO:0007669"/>
    <property type="project" value="TreeGrafter"/>
</dbReference>
<dbReference type="InterPro" id="IPR036161">
    <property type="entry name" value="RPB6/omega-like_sf"/>
</dbReference>
<keyword evidence="2" id="KW-0804">Transcription</keyword>
<dbReference type="Gene3D" id="3.90.940.10">
    <property type="match status" value="1"/>
</dbReference>
<dbReference type="FunFam" id="3.90.940.10:FF:000007">
    <property type="entry name" value="DNA-directed RNA polymerase subunit, putative"/>
    <property type="match status" value="1"/>
</dbReference>
<dbReference type="Pfam" id="PF01192">
    <property type="entry name" value="RNA_pol_Rpb6"/>
    <property type="match status" value="1"/>
</dbReference>
<dbReference type="OrthoDB" id="259769at2759"/>
<evidence type="ECO:0000256" key="1">
    <source>
        <dbReference type="ARBA" id="ARBA00022478"/>
    </source>
</evidence>
<dbReference type="PANTHER" id="PTHR47227">
    <property type="entry name" value="DNA-DIRECTED RNA POLYMERASE SUBUNIT K"/>
    <property type="match status" value="1"/>
</dbReference>
<dbReference type="SUPFAM" id="SSF63562">
    <property type="entry name" value="RPB6/omega subunit-like"/>
    <property type="match status" value="1"/>
</dbReference>
<dbReference type="InterPro" id="IPR006110">
    <property type="entry name" value="Pol_omega/Rpo6/RPB6"/>
</dbReference>
<dbReference type="GO" id="GO:0003899">
    <property type="term" value="F:DNA-directed RNA polymerase activity"/>
    <property type="evidence" value="ECO:0007669"/>
    <property type="project" value="UniProtKB-EC"/>
</dbReference>
<dbReference type="AlphaFoldDB" id="A0A088RSJ3"/>
<gene>
    <name evidence="3" type="ORF">LPMP_250150</name>
</gene>
<dbReference type="GO" id="GO:0006366">
    <property type="term" value="P:transcription by RNA polymerase II"/>
    <property type="evidence" value="ECO:0007669"/>
    <property type="project" value="TreeGrafter"/>
</dbReference>
<dbReference type="VEuPathDB" id="TriTrypDB:LPAL13_250006600"/>
<keyword evidence="3" id="KW-0808">Transferase</keyword>
<keyword evidence="1 3" id="KW-0240">DNA-directed RNA polymerase</keyword>
<evidence type="ECO:0000256" key="2">
    <source>
        <dbReference type="ARBA" id="ARBA00023163"/>
    </source>
</evidence>
<dbReference type="PANTHER" id="PTHR47227:SF3">
    <property type="entry name" value="RNA POLYMERASE SUBUNIT, PUTATIVE-RELATED"/>
    <property type="match status" value="1"/>
</dbReference>
<keyword evidence="3" id="KW-0548">Nucleotidyltransferase</keyword>
<evidence type="ECO:0000313" key="4">
    <source>
        <dbReference type="Proteomes" id="UP000063063"/>
    </source>
</evidence>
<organism evidence="3 4">
    <name type="scientific">Leishmania panamensis</name>
    <dbReference type="NCBI Taxonomy" id="5679"/>
    <lineage>
        <taxon>Eukaryota</taxon>
        <taxon>Discoba</taxon>
        <taxon>Euglenozoa</taxon>
        <taxon>Kinetoplastea</taxon>
        <taxon>Metakinetoplastina</taxon>
        <taxon>Trypanosomatida</taxon>
        <taxon>Trypanosomatidae</taxon>
        <taxon>Leishmaniinae</taxon>
        <taxon>Leishmania</taxon>
        <taxon>Leishmania guyanensis species complex</taxon>
    </lineage>
</organism>
<protein>
    <submittedName>
        <fullName evidence="3">DNA-directed RNA polymerase I subunit, putative</fullName>
        <ecNumber evidence="3">2.7.7.6</ecNumber>
    </submittedName>
</protein>
<dbReference type="RefSeq" id="XP_010699587.1">
    <property type="nucleotide sequence ID" value="XM_010701285.1"/>
</dbReference>
<dbReference type="EMBL" id="CP009394">
    <property type="protein sequence ID" value="AIN98880.1"/>
    <property type="molecule type" value="Genomic_DNA"/>
</dbReference>
<dbReference type="EC" id="2.7.7.6" evidence="3"/>
<reference evidence="3 4" key="1">
    <citation type="journal article" date="2015" name="Sci. Rep.">
        <title>The genome of Leishmania panamensis: insights into genomics of the L. (Viannia) subgenus.</title>
        <authorList>
            <person name="Llanes A."/>
            <person name="Restrepo C.M."/>
            <person name="Vecchio G.D."/>
            <person name="Anguizola F.J."/>
            <person name="Lleonart R."/>
        </authorList>
    </citation>
    <scope>NUCLEOTIDE SEQUENCE [LARGE SCALE GENOMIC DNA]</scope>
    <source>
        <strain evidence="3 4">MHOM/PA/94/PSC-1</strain>
    </source>
</reference>
<dbReference type="VEuPathDB" id="TriTrypDB:LPMP_250150"/>
<dbReference type="eggNOG" id="ENOG502S3YG">
    <property type="taxonomic scope" value="Eukaryota"/>
</dbReference>
<dbReference type="GO" id="GO:0005665">
    <property type="term" value="C:RNA polymerase II, core complex"/>
    <property type="evidence" value="ECO:0007669"/>
    <property type="project" value="TreeGrafter"/>
</dbReference>
<dbReference type="GO" id="GO:0042797">
    <property type="term" value="P:tRNA transcription by RNA polymerase III"/>
    <property type="evidence" value="ECO:0007669"/>
    <property type="project" value="TreeGrafter"/>
</dbReference>
<accession>A0A088RSJ3</accession>
<evidence type="ECO:0000313" key="3">
    <source>
        <dbReference type="EMBL" id="AIN98880.1"/>
    </source>
</evidence>
<sequence>MLRSEVLDAEVAKSVGAHSAAVTPFAERRSGLYLTKFEVARIIGERAKQITSGAAMSLPGTTTGLDSVEIAERCTNPRSLAVDPVMMAKYDLLQRKIRMLVRRTWPDGVVETIPVNELMVDVTMLNLQY</sequence>
<name>A0A088RSJ3_LEIPA</name>
<dbReference type="GeneID" id="22575663"/>
<dbReference type="GO" id="GO:0005736">
    <property type="term" value="C:RNA polymerase I complex"/>
    <property type="evidence" value="ECO:0007669"/>
    <property type="project" value="TreeGrafter"/>
</dbReference>